<dbReference type="PANTHER" id="PTHR34606:SF15">
    <property type="entry name" value="BON DOMAIN-CONTAINING PROTEIN"/>
    <property type="match status" value="1"/>
</dbReference>
<dbReference type="InterPro" id="IPR051686">
    <property type="entry name" value="Lipoprotein_DolP"/>
</dbReference>
<accession>A0ABU8J6B6</accession>
<gene>
    <name evidence="2" type="ORF">H3V53_42660</name>
</gene>
<dbReference type="PANTHER" id="PTHR34606">
    <property type="entry name" value="BON DOMAIN-CONTAINING PROTEIN"/>
    <property type="match status" value="1"/>
</dbReference>
<dbReference type="Pfam" id="PF04972">
    <property type="entry name" value="BON"/>
    <property type="match status" value="2"/>
</dbReference>
<evidence type="ECO:0000259" key="1">
    <source>
        <dbReference type="PROSITE" id="PS50914"/>
    </source>
</evidence>
<protein>
    <submittedName>
        <fullName evidence="2">BON domain-containing protein</fullName>
    </submittedName>
</protein>
<dbReference type="RefSeq" id="WP_336603044.1">
    <property type="nucleotide sequence ID" value="NZ_JACFYJ010000277.1"/>
</dbReference>
<feature type="non-terminal residue" evidence="2">
    <location>
        <position position="111"/>
    </location>
</feature>
<reference evidence="2 3" key="1">
    <citation type="journal article" date="2022" name="Arch. Microbiol.">
        <title>Paraburkholderia bengalensis sp. nov. isolated from roots of Oryza sativa, IR64.</title>
        <authorList>
            <person name="Nag P."/>
            <person name="Mondal N."/>
            <person name="Sarkar J."/>
            <person name="Das S."/>
        </authorList>
    </citation>
    <scope>NUCLEOTIDE SEQUENCE [LARGE SCALE GENOMIC DNA]</scope>
    <source>
        <strain evidence="2 3">IR64_4_BI</strain>
    </source>
</reference>
<proteinExistence type="predicted"/>
<dbReference type="InterPro" id="IPR007055">
    <property type="entry name" value="BON_dom"/>
</dbReference>
<evidence type="ECO:0000313" key="2">
    <source>
        <dbReference type="EMBL" id="MEI6003528.1"/>
    </source>
</evidence>
<sequence length="111" mass="12224">MKSDEALWQDVEQALRWERTIDAGQIRVHAHDGVVTLTGTVPNLLQKQMIEKALQSIAGCRALVMELSLPLASAFIDSDESLAARILETLSRMPGLPVARVRVETERGCVT</sequence>
<comment type="caution">
    <text evidence="2">The sequence shown here is derived from an EMBL/GenBank/DDBJ whole genome shotgun (WGS) entry which is preliminary data.</text>
</comment>
<dbReference type="Proteomes" id="UP001386437">
    <property type="component" value="Unassembled WGS sequence"/>
</dbReference>
<name>A0ABU8J6B6_9BURK</name>
<dbReference type="EMBL" id="JACFYJ010000277">
    <property type="protein sequence ID" value="MEI6003528.1"/>
    <property type="molecule type" value="Genomic_DNA"/>
</dbReference>
<dbReference type="PROSITE" id="PS50914">
    <property type="entry name" value="BON"/>
    <property type="match status" value="1"/>
</dbReference>
<keyword evidence="3" id="KW-1185">Reference proteome</keyword>
<evidence type="ECO:0000313" key="3">
    <source>
        <dbReference type="Proteomes" id="UP001386437"/>
    </source>
</evidence>
<dbReference type="Gene3D" id="3.30.1340.30">
    <property type="match status" value="1"/>
</dbReference>
<feature type="domain" description="BON" evidence="1">
    <location>
        <begin position="3"/>
        <end position="71"/>
    </location>
</feature>
<organism evidence="2 3">
    <name type="scientific">Paraburkholderia bengalensis</name>
    <dbReference type="NCBI Taxonomy" id="2747562"/>
    <lineage>
        <taxon>Bacteria</taxon>
        <taxon>Pseudomonadati</taxon>
        <taxon>Pseudomonadota</taxon>
        <taxon>Betaproteobacteria</taxon>
        <taxon>Burkholderiales</taxon>
        <taxon>Burkholderiaceae</taxon>
        <taxon>Paraburkholderia</taxon>
    </lineage>
</organism>